<dbReference type="EMBL" id="JAULSW010000003">
    <property type="protein sequence ID" value="KAK3386795.1"/>
    <property type="molecule type" value="Genomic_DNA"/>
</dbReference>
<organism evidence="2 3">
    <name type="scientific">Podospora didyma</name>
    <dbReference type="NCBI Taxonomy" id="330526"/>
    <lineage>
        <taxon>Eukaryota</taxon>
        <taxon>Fungi</taxon>
        <taxon>Dikarya</taxon>
        <taxon>Ascomycota</taxon>
        <taxon>Pezizomycotina</taxon>
        <taxon>Sordariomycetes</taxon>
        <taxon>Sordariomycetidae</taxon>
        <taxon>Sordariales</taxon>
        <taxon>Podosporaceae</taxon>
        <taxon>Podospora</taxon>
    </lineage>
</organism>
<reference evidence="2" key="2">
    <citation type="submission" date="2023-06" db="EMBL/GenBank/DDBJ databases">
        <authorList>
            <consortium name="Lawrence Berkeley National Laboratory"/>
            <person name="Haridas S."/>
            <person name="Hensen N."/>
            <person name="Bonometti L."/>
            <person name="Westerberg I."/>
            <person name="Brannstrom I.O."/>
            <person name="Guillou S."/>
            <person name="Cros-Aarteil S."/>
            <person name="Calhoun S."/>
            <person name="Kuo A."/>
            <person name="Mondo S."/>
            <person name="Pangilinan J."/>
            <person name="Riley R."/>
            <person name="LaButti K."/>
            <person name="Andreopoulos B."/>
            <person name="Lipzen A."/>
            <person name="Chen C."/>
            <person name="Yanf M."/>
            <person name="Daum C."/>
            <person name="Ng V."/>
            <person name="Clum A."/>
            <person name="Steindorff A."/>
            <person name="Ohm R."/>
            <person name="Martin F."/>
            <person name="Silar P."/>
            <person name="Natvig D."/>
            <person name="Lalanne C."/>
            <person name="Gautier V."/>
            <person name="Ament-velasquez S.L."/>
            <person name="Kruys A."/>
            <person name="Hutchinson M.I."/>
            <person name="Powell A.J."/>
            <person name="Barry K."/>
            <person name="Miller A.N."/>
            <person name="Grigoriev I.V."/>
            <person name="Debuchy R."/>
            <person name="Gladieux P."/>
            <person name="Thoren M.H."/>
            <person name="Johannesson H."/>
        </authorList>
    </citation>
    <scope>NUCLEOTIDE SEQUENCE</scope>
    <source>
        <strain evidence="2">CBS 232.78</strain>
    </source>
</reference>
<evidence type="ECO:0008006" key="4">
    <source>
        <dbReference type="Google" id="ProtNLM"/>
    </source>
</evidence>
<feature type="chain" id="PRO_5042166008" description="Ubiquitin 3 binding protein But2 C-terminal domain-containing protein" evidence="1">
    <location>
        <begin position="18"/>
        <end position="172"/>
    </location>
</feature>
<comment type="caution">
    <text evidence="2">The sequence shown here is derived from an EMBL/GenBank/DDBJ whole genome shotgun (WGS) entry which is preliminary data.</text>
</comment>
<sequence length="172" mass="18126">MLPYITVLLSLFVFASASPTHGLRADTCTPPSWTIESATFIFFPSRDDIPGLAEVNVTSSVTRKTELIACPLQYNTLCRLDSTSWDPSLQVYLQVNLDMVIVTFTKTCDTASPTTADPSLSLPYALGSGMFEIVCSDGATGNNITCSGPVGGPVLIKGAVIVPTGLDTVGGE</sequence>
<proteinExistence type="predicted"/>
<reference evidence="2" key="1">
    <citation type="journal article" date="2023" name="Mol. Phylogenet. Evol.">
        <title>Genome-scale phylogeny and comparative genomics of the fungal order Sordariales.</title>
        <authorList>
            <person name="Hensen N."/>
            <person name="Bonometti L."/>
            <person name="Westerberg I."/>
            <person name="Brannstrom I.O."/>
            <person name="Guillou S."/>
            <person name="Cros-Aarteil S."/>
            <person name="Calhoun S."/>
            <person name="Haridas S."/>
            <person name="Kuo A."/>
            <person name="Mondo S."/>
            <person name="Pangilinan J."/>
            <person name="Riley R."/>
            <person name="LaButti K."/>
            <person name="Andreopoulos B."/>
            <person name="Lipzen A."/>
            <person name="Chen C."/>
            <person name="Yan M."/>
            <person name="Daum C."/>
            <person name="Ng V."/>
            <person name="Clum A."/>
            <person name="Steindorff A."/>
            <person name="Ohm R.A."/>
            <person name="Martin F."/>
            <person name="Silar P."/>
            <person name="Natvig D.O."/>
            <person name="Lalanne C."/>
            <person name="Gautier V."/>
            <person name="Ament-Velasquez S.L."/>
            <person name="Kruys A."/>
            <person name="Hutchinson M.I."/>
            <person name="Powell A.J."/>
            <person name="Barry K."/>
            <person name="Miller A.N."/>
            <person name="Grigoriev I.V."/>
            <person name="Debuchy R."/>
            <person name="Gladieux P."/>
            <person name="Hiltunen Thoren M."/>
            <person name="Johannesson H."/>
        </authorList>
    </citation>
    <scope>NUCLEOTIDE SEQUENCE</scope>
    <source>
        <strain evidence="2">CBS 232.78</strain>
    </source>
</reference>
<accession>A0AAE0NSF8</accession>
<evidence type="ECO:0000256" key="1">
    <source>
        <dbReference type="SAM" id="SignalP"/>
    </source>
</evidence>
<feature type="signal peptide" evidence="1">
    <location>
        <begin position="1"/>
        <end position="17"/>
    </location>
</feature>
<keyword evidence="1" id="KW-0732">Signal</keyword>
<evidence type="ECO:0000313" key="2">
    <source>
        <dbReference type="EMBL" id="KAK3386795.1"/>
    </source>
</evidence>
<evidence type="ECO:0000313" key="3">
    <source>
        <dbReference type="Proteomes" id="UP001285441"/>
    </source>
</evidence>
<name>A0AAE0NSF8_9PEZI</name>
<dbReference type="AlphaFoldDB" id="A0AAE0NSF8"/>
<gene>
    <name evidence="2" type="ORF">B0H63DRAFT_140873</name>
</gene>
<keyword evidence="3" id="KW-1185">Reference proteome</keyword>
<dbReference type="Proteomes" id="UP001285441">
    <property type="component" value="Unassembled WGS sequence"/>
</dbReference>
<protein>
    <recommendedName>
        <fullName evidence="4">Ubiquitin 3 binding protein But2 C-terminal domain-containing protein</fullName>
    </recommendedName>
</protein>